<dbReference type="InterPro" id="IPR000863">
    <property type="entry name" value="Sulfotransferase_dom"/>
</dbReference>
<evidence type="ECO:0000259" key="4">
    <source>
        <dbReference type="Pfam" id="PF00685"/>
    </source>
</evidence>
<feature type="domain" description="Sulfotransferase" evidence="4">
    <location>
        <begin position="35"/>
        <end position="137"/>
    </location>
</feature>
<sequence length="154" mass="17773">MDSSLRPELFNFLGVPMIHYYTNNWDGVQNFQARQDDILLATYPRSGTTWTSYALDLLYFGQKSQQRQETIPIYARVPHLEATLPVKQPDKLLTSPRIMKTHLPVQFVPKSFWEQNCRIIYVGRNAKDTKIPGFVTQPSWALSAWSLHVLPAHA</sequence>
<dbReference type="SUPFAM" id="SSF52540">
    <property type="entry name" value="P-loop containing nucleoside triphosphate hydrolases"/>
    <property type="match status" value="1"/>
</dbReference>
<evidence type="ECO:0000256" key="1">
    <source>
        <dbReference type="ARBA" id="ARBA00005771"/>
    </source>
</evidence>
<protein>
    <recommendedName>
        <fullName evidence="3">Sulfotransferase</fullName>
        <ecNumber evidence="3">2.8.2.-</ecNumber>
    </recommendedName>
</protein>
<organism evidence="5 6">
    <name type="scientific">Amphiprion percula</name>
    <name type="common">Orange clownfish</name>
    <name type="synonym">Lutjanus percula</name>
    <dbReference type="NCBI Taxonomy" id="161767"/>
    <lineage>
        <taxon>Eukaryota</taxon>
        <taxon>Metazoa</taxon>
        <taxon>Chordata</taxon>
        <taxon>Craniata</taxon>
        <taxon>Vertebrata</taxon>
        <taxon>Euteleostomi</taxon>
        <taxon>Actinopterygii</taxon>
        <taxon>Neopterygii</taxon>
        <taxon>Teleostei</taxon>
        <taxon>Neoteleostei</taxon>
        <taxon>Acanthomorphata</taxon>
        <taxon>Ovalentaria</taxon>
        <taxon>Pomacentridae</taxon>
        <taxon>Amphiprion</taxon>
    </lineage>
</organism>
<dbReference type="Ensembl" id="ENSAPET00000024220.1">
    <property type="protein sequence ID" value="ENSAPEP00000023593.1"/>
    <property type="gene ID" value="ENSAPEG00000016775.1"/>
</dbReference>
<dbReference type="Pfam" id="PF00685">
    <property type="entry name" value="Sulfotransfer_1"/>
    <property type="match status" value="1"/>
</dbReference>
<accession>A0A3P8TIZ3</accession>
<dbReference type="InterPro" id="IPR027417">
    <property type="entry name" value="P-loop_NTPase"/>
</dbReference>
<dbReference type="Proteomes" id="UP000265080">
    <property type="component" value="Chromosome 8"/>
</dbReference>
<evidence type="ECO:0000313" key="5">
    <source>
        <dbReference type="Ensembl" id="ENSAPEP00000023593.1"/>
    </source>
</evidence>
<evidence type="ECO:0000313" key="6">
    <source>
        <dbReference type="Proteomes" id="UP000265080"/>
    </source>
</evidence>
<reference evidence="5" key="3">
    <citation type="submission" date="2025-09" db="UniProtKB">
        <authorList>
            <consortium name="Ensembl"/>
        </authorList>
    </citation>
    <scope>IDENTIFICATION</scope>
</reference>
<dbReference type="PANTHER" id="PTHR11783">
    <property type="entry name" value="SULFOTRANSFERASE SULT"/>
    <property type="match status" value="1"/>
</dbReference>
<dbReference type="Gene3D" id="3.40.50.300">
    <property type="entry name" value="P-loop containing nucleotide triphosphate hydrolases"/>
    <property type="match status" value="1"/>
</dbReference>
<dbReference type="GeneTree" id="ENSGT00940000163342"/>
<reference evidence="5" key="2">
    <citation type="submission" date="2025-08" db="UniProtKB">
        <authorList>
            <consortium name="Ensembl"/>
        </authorList>
    </citation>
    <scope>IDENTIFICATION</scope>
</reference>
<evidence type="ECO:0000256" key="3">
    <source>
        <dbReference type="RuleBase" id="RU361155"/>
    </source>
</evidence>
<keyword evidence="2 3" id="KW-0808">Transferase</keyword>
<comment type="similarity">
    <text evidence="1 3">Belongs to the sulfotransferase 1 family.</text>
</comment>
<evidence type="ECO:0000256" key="2">
    <source>
        <dbReference type="ARBA" id="ARBA00022679"/>
    </source>
</evidence>
<dbReference type="AlphaFoldDB" id="A0A3P8TIZ3"/>
<name>A0A3P8TIZ3_AMPPE</name>
<dbReference type="GO" id="GO:0008146">
    <property type="term" value="F:sulfotransferase activity"/>
    <property type="evidence" value="ECO:0007669"/>
    <property type="project" value="InterPro"/>
</dbReference>
<keyword evidence="6" id="KW-1185">Reference proteome</keyword>
<reference evidence="5 6" key="1">
    <citation type="submission" date="2018-03" db="EMBL/GenBank/DDBJ databases">
        <title>Finding Nemo's genes: A chromosome-scale reference assembly of the genome of the orange clownfish Amphiprion percula.</title>
        <authorList>
            <person name="Lehmann R."/>
        </authorList>
    </citation>
    <scope>NUCLEOTIDE SEQUENCE</scope>
</reference>
<dbReference type="EC" id="2.8.2.-" evidence="3"/>
<dbReference type="STRING" id="161767.ENSAPEP00000023593"/>
<proteinExistence type="inferred from homology"/>
<dbReference type="OMA" id="NCKXPYG"/>